<protein>
    <submittedName>
        <fullName evidence="2">Uncharacterized protein</fullName>
    </submittedName>
</protein>
<gene>
    <name evidence="2" type="ORF">PtA15_7A549</name>
</gene>
<dbReference type="GeneID" id="77812061"/>
<reference evidence="2" key="1">
    <citation type="submission" date="2022-10" db="EMBL/GenBank/DDBJ databases">
        <title>Puccinia triticina Genome sequencing and assembly.</title>
        <authorList>
            <person name="Li C."/>
        </authorList>
    </citation>
    <scope>NUCLEOTIDE SEQUENCE</scope>
    <source>
        <strain evidence="2">Pt15</strain>
    </source>
</reference>
<name>A0ABY7CQ65_9BASI</name>
<proteinExistence type="predicted"/>
<dbReference type="RefSeq" id="XP_053022375.1">
    <property type="nucleotide sequence ID" value="XM_053171166.1"/>
</dbReference>
<feature type="compositionally biased region" description="Low complexity" evidence="1">
    <location>
        <begin position="11"/>
        <end position="20"/>
    </location>
</feature>
<dbReference type="Proteomes" id="UP001164743">
    <property type="component" value="Chromosome 7A"/>
</dbReference>
<dbReference type="EMBL" id="CP110427">
    <property type="protein sequence ID" value="WAQ86820.1"/>
    <property type="molecule type" value="Genomic_DNA"/>
</dbReference>
<sequence length="58" mass="6133">MARSDAHLIRSQQAAASGSAQPPPPAQETTSTNTEELQQTIDALLSQQGDKKTKGDLI</sequence>
<organism evidence="2 3">
    <name type="scientific">Puccinia triticina</name>
    <dbReference type="NCBI Taxonomy" id="208348"/>
    <lineage>
        <taxon>Eukaryota</taxon>
        <taxon>Fungi</taxon>
        <taxon>Dikarya</taxon>
        <taxon>Basidiomycota</taxon>
        <taxon>Pucciniomycotina</taxon>
        <taxon>Pucciniomycetes</taxon>
        <taxon>Pucciniales</taxon>
        <taxon>Pucciniaceae</taxon>
        <taxon>Puccinia</taxon>
    </lineage>
</organism>
<feature type="region of interest" description="Disordered" evidence="1">
    <location>
        <begin position="1"/>
        <end position="36"/>
    </location>
</feature>
<evidence type="ECO:0000256" key="1">
    <source>
        <dbReference type="SAM" id="MobiDB-lite"/>
    </source>
</evidence>
<evidence type="ECO:0000313" key="2">
    <source>
        <dbReference type="EMBL" id="WAQ86820.1"/>
    </source>
</evidence>
<evidence type="ECO:0000313" key="3">
    <source>
        <dbReference type="Proteomes" id="UP001164743"/>
    </source>
</evidence>
<accession>A0ABY7CQ65</accession>
<keyword evidence="3" id="KW-1185">Reference proteome</keyword>